<proteinExistence type="inferred from homology"/>
<dbReference type="Proteomes" id="UP000009046">
    <property type="component" value="Unassembled WGS sequence"/>
</dbReference>
<dbReference type="PROSITE" id="PS51144">
    <property type="entry name" value="ALPHA_CA_2"/>
    <property type="match status" value="1"/>
</dbReference>
<dbReference type="FunCoup" id="E0VB21">
    <property type="interactions" value="8"/>
</dbReference>
<sequence>MVKPIRFPPLKFKGFHSVPTLMKLLNNGHTVQLELNSSNRLPTVSGGPLSGSYAFSQLHFHWGDNDLIGSEDLINNRSFPMELHMVFYKEEYGSKDNATNHNDGLSVYDFNNTAYSDIVEHLHLVREPHTSKLIKIPLTLDDLLPSNKHLYYTYNGSLTTPPCYEVVTWLTFKEPIPLSHFQMNEFRNLKSQDGELVDNFRPVQPIGNRTIFFNVGERPVHFNQYEDYTNGKQKNIGSNYIPSLLLLSLLLLFVSFVIN</sequence>
<feature type="transmembrane region" description="Helical" evidence="2">
    <location>
        <begin position="240"/>
        <end position="258"/>
    </location>
</feature>
<dbReference type="SMART" id="SM01057">
    <property type="entry name" value="Carb_anhydrase"/>
    <property type="match status" value="1"/>
</dbReference>
<reference evidence="4" key="2">
    <citation type="submission" date="2007-04" db="EMBL/GenBank/DDBJ databases">
        <title>The genome of the human body louse.</title>
        <authorList>
            <consortium name="The Human Body Louse Genome Consortium"/>
            <person name="Kirkness E."/>
            <person name="Walenz B."/>
            <person name="Hass B."/>
            <person name="Bruggner R."/>
            <person name="Strausberg R."/>
        </authorList>
    </citation>
    <scope>NUCLEOTIDE SEQUENCE</scope>
    <source>
        <strain evidence="4">USDA</strain>
    </source>
</reference>
<dbReference type="Pfam" id="PF00194">
    <property type="entry name" value="Carb_anhydrase"/>
    <property type="match status" value="1"/>
</dbReference>
<dbReference type="RefSeq" id="XP_002423315.1">
    <property type="nucleotide sequence ID" value="XM_002423270.1"/>
</dbReference>
<reference evidence="4" key="1">
    <citation type="submission" date="2007-04" db="EMBL/GenBank/DDBJ databases">
        <title>Annotation of Pediculus humanus corporis strain USDA.</title>
        <authorList>
            <person name="Kirkness E."/>
            <person name="Hannick L."/>
            <person name="Hass B."/>
            <person name="Bruggner R."/>
            <person name="Lawson D."/>
            <person name="Bidwell S."/>
            <person name="Joardar V."/>
            <person name="Caler E."/>
            <person name="Walenz B."/>
            <person name="Inman J."/>
            <person name="Schobel S."/>
            <person name="Galinsky K."/>
            <person name="Amedeo P."/>
            <person name="Strausberg R."/>
        </authorList>
    </citation>
    <scope>NUCLEOTIDE SEQUENCE</scope>
    <source>
        <strain evidence="4">USDA</strain>
    </source>
</reference>
<evidence type="ECO:0000313" key="6">
    <source>
        <dbReference type="Proteomes" id="UP000009046"/>
    </source>
</evidence>
<name>E0VB21_PEDHC</name>
<dbReference type="KEGG" id="phu:Phum_PHUM050350"/>
<keyword evidence="2" id="KW-0812">Transmembrane</keyword>
<dbReference type="PANTHER" id="PTHR18952:SF124">
    <property type="entry name" value="CARBONIC ANHYDRASE 7"/>
    <property type="match status" value="1"/>
</dbReference>
<dbReference type="EMBL" id="DS235021">
    <property type="protein sequence ID" value="EEB10577.1"/>
    <property type="molecule type" value="Genomic_DNA"/>
</dbReference>
<feature type="domain" description="Alpha-carbonic anhydrase" evidence="3">
    <location>
        <begin position="1"/>
        <end position="215"/>
    </location>
</feature>
<keyword evidence="2" id="KW-0472">Membrane</keyword>
<reference evidence="5" key="3">
    <citation type="submission" date="2020-05" db="UniProtKB">
        <authorList>
            <consortium name="EnsemblMetazoa"/>
        </authorList>
    </citation>
    <scope>IDENTIFICATION</scope>
    <source>
        <strain evidence="5">USDA</strain>
    </source>
</reference>
<dbReference type="OrthoDB" id="429145at2759"/>
<dbReference type="eggNOG" id="KOG0382">
    <property type="taxonomic scope" value="Eukaryota"/>
</dbReference>
<dbReference type="GO" id="GO:0008270">
    <property type="term" value="F:zinc ion binding"/>
    <property type="evidence" value="ECO:0007669"/>
    <property type="project" value="InterPro"/>
</dbReference>
<evidence type="ECO:0000313" key="4">
    <source>
        <dbReference type="EMBL" id="EEB10577.1"/>
    </source>
</evidence>
<accession>E0VB21</accession>
<dbReference type="EC" id="4.2.1.1" evidence="4"/>
<dbReference type="InterPro" id="IPR001148">
    <property type="entry name" value="CA_dom"/>
</dbReference>
<dbReference type="AlphaFoldDB" id="E0VB21"/>
<dbReference type="OMA" id="WRSKNIN"/>
<keyword evidence="2" id="KW-1133">Transmembrane helix</keyword>
<dbReference type="STRING" id="121224.E0VB21"/>
<keyword evidence="4" id="KW-0456">Lyase</keyword>
<organism>
    <name type="scientific">Pediculus humanus subsp. corporis</name>
    <name type="common">Body louse</name>
    <dbReference type="NCBI Taxonomy" id="121224"/>
    <lineage>
        <taxon>Eukaryota</taxon>
        <taxon>Metazoa</taxon>
        <taxon>Ecdysozoa</taxon>
        <taxon>Arthropoda</taxon>
        <taxon>Hexapoda</taxon>
        <taxon>Insecta</taxon>
        <taxon>Pterygota</taxon>
        <taxon>Neoptera</taxon>
        <taxon>Paraneoptera</taxon>
        <taxon>Psocodea</taxon>
        <taxon>Troctomorpha</taxon>
        <taxon>Phthiraptera</taxon>
        <taxon>Anoplura</taxon>
        <taxon>Pediculidae</taxon>
        <taxon>Pediculus</taxon>
    </lineage>
</organism>
<gene>
    <name evidence="5" type="primary">8232853</name>
    <name evidence="4" type="ORF">Phum_PHUM050350</name>
</gene>
<dbReference type="VEuPathDB" id="VectorBase:PHUM050350"/>
<dbReference type="CDD" id="cd00326">
    <property type="entry name" value="alpha_CA"/>
    <property type="match status" value="1"/>
</dbReference>
<dbReference type="InterPro" id="IPR036398">
    <property type="entry name" value="CA_dom_sf"/>
</dbReference>
<dbReference type="HOGENOM" id="CLU_039326_2_0_1"/>
<evidence type="ECO:0000259" key="3">
    <source>
        <dbReference type="PROSITE" id="PS51144"/>
    </source>
</evidence>
<dbReference type="CTD" id="8232853"/>
<dbReference type="InterPro" id="IPR023561">
    <property type="entry name" value="Carbonic_anhydrase_a-class"/>
</dbReference>
<dbReference type="GeneID" id="8232853"/>
<protein>
    <submittedName>
        <fullName evidence="4 5">Carbonic anhydrase, putative</fullName>
        <ecNumber evidence="4">4.2.1.1</ecNumber>
    </submittedName>
</protein>
<evidence type="ECO:0000313" key="5">
    <source>
        <dbReference type="EnsemblMetazoa" id="PHUM050350-PA"/>
    </source>
</evidence>
<dbReference type="EnsemblMetazoa" id="PHUM050350-RA">
    <property type="protein sequence ID" value="PHUM050350-PA"/>
    <property type="gene ID" value="PHUM050350"/>
</dbReference>
<dbReference type="PANTHER" id="PTHR18952">
    <property type="entry name" value="CARBONIC ANHYDRASE"/>
    <property type="match status" value="1"/>
</dbReference>
<evidence type="ECO:0000256" key="1">
    <source>
        <dbReference type="ARBA" id="ARBA00010718"/>
    </source>
</evidence>
<keyword evidence="6" id="KW-1185">Reference proteome</keyword>
<dbReference type="InParanoid" id="E0VB21"/>
<dbReference type="EMBL" id="AAZO01000599">
    <property type="status" value="NOT_ANNOTATED_CDS"/>
    <property type="molecule type" value="Genomic_DNA"/>
</dbReference>
<evidence type="ECO:0000256" key="2">
    <source>
        <dbReference type="SAM" id="Phobius"/>
    </source>
</evidence>
<dbReference type="SUPFAM" id="SSF51069">
    <property type="entry name" value="Carbonic anhydrase"/>
    <property type="match status" value="1"/>
</dbReference>
<dbReference type="EMBL" id="AAZO01000598">
    <property type="status" value="NOT_ANNOTATED_CDS"/>
    <property type="molecule type" value="Genomic_DNA"/>
</dbReference>
<comment type="similarity">
    <text evidence="1">Belongs to the alpha-carbonic anhydrase family.</text>
</comment>
<dbReference type="GO" id="GO:0005737">
    <property type="term" value="C:cytoplasm"/>
    <property type="evidence" value="ECO:0007669"/>
    <property type="project" value="TreeGrafter"/>
</dbReference>
<dbReference type="GO" id="GO:0004089">
    <property type="term" value="F:carbonate dehydratase activity"/>
    <property type="evidence" value="ECO:0007669"/>
    <property type="project" value="UniProtKB-EC"/>
</dbReference>
<dbReference type="Gene3D" id="3.10.200.10">
    <property type="entry name" value="Alpha carbonic anhydrase"/>
    <property type="match status" value="1"/>
</dbReference>